<dbReference type="EMBL" id="CP121752">
    <property type="protein sequence ID" value="XRL55245.1"/>
    <property type="molecule type" value="Genomic_DNA"/>
</dbReference>
<organism evidence="1 2">
    <name type="scientific">Bacillus safensis</name>
    <dbReference type="NCBI Taxonomy" id="561879"/>
    <lineage>
        <taxon>Bacteria</taxon>
        <taxon>Bacillati</taxon>
        <taxon>Bacillota</taxon>
        <taxon>Bacilli</taxon>
        <taxon>Bacillales</taxon>
        <taxon>Bacillaceae</taxon>
        <taxon>Bacillus</taxon>
    </lineage>
</organism>
<protein>
    <submittedName>
        <fullName evidence="1">Wadjet anti-phage system protein JetA family protein</fullName>
    </submittedName>
</protein>
<name>A0AC61ZXA6_BACIA</name>
<dbReference type="Proteomes" id="UP001218488">
    <property type="component" value="Chromosome"/>
</dbReference>
<evidence type="ECO:0000313" key="2">
    <source>
        <dbReference type="Proteomes" id="UP001218488"/>
    </source>
</evidence>
<evidence type="ECO:0000313" key="1">
    <source>
        <dbReference type="EMBL" id="XRL55245.1"/>
    </source>
</evidence>
<gene>
    <name evidence="1" type="ORF">P5627_21295</name>
</gene>
<sequence length="678" mass="79699">MKLFDIIPDRLFTLLVGSNKQIYAEALLLLYDQAQTERFGIRYNVMRDLLQEMLDTRRELGEDIAVLDTEDEESERSDDLTQINMEDMTRAQANTMLRRLEERKWIDVETRAQFERFIVLPHYASRLIGVLKELCAARTVEYQRFAFLVYQSLTGEGARLQPCSAVMSAAEVSGQFRQELVALYNNMKHLMEQVVQKTSIQDVLDHHFDHYKTQIIDKSYHRMKTSDHVARYRMQILNTVQQWLLDRQQLEEAALDGVKSGLYTSVDEAVKAVKQALFFIDETFNGLDELFYQIDVRHNQYLRSSYDRARYLSQQNEGIDQQLARLIERLSKDLSMDGTESLFALRQTRALSEQSLLPPRRKRAPHQPDVHVDVEMPDHLLEELRTKNLERMRKAITRKKVDDYVTNRLGERAEMEMAELAPENAEQFIMLGYIYLYGSDGGSNFLIRRSDGRNILTIGGYRFDNHTIVKKKGAEKMMFDELSESEQAKVRHVLNRLFEVNLLVRDKDREAYAIIRRHSQALEAYFQFLGWELTVDERHECVFLHLPDGRLRRRMDRGQTLWLLVLRLLYEEKRQGLSLADYPMVTLHEIRSKFETFRIEWVGRTALDKLIRLCAQFQLLEAMDEDHRADDARFKLYHTWMYVVQADEIAQLTERLERYDAAEEGGLLDEMDDTAPVD</sequence>
<accession>A0AC61ZXA6</accession>
<reference evidence="1" key="1">
    <citation type="submission" date="2025-02" db="EMBL/GenBank/DDBJ databases">
        <title>Complete genome sequences of 52 Bacillus and Priestia strains isolated from West-African fermentations and 26 reference strains from the DSMZ collection.</title>
        <authorList>
            <person name="Wiedenbein E.S."/>
            <person name="Canoy T.S."/>
            <person name="Hui Y."/>
            <person name="Parkouda C."/>
            <person name="Dawende C."/>
            <person name="Ametefe E."/>
            <person name="Jespersen L."/>
            <person name="Nielsen D.S."/>
        </authorList>
    </citation>
    <scope>NUCLEOTIDE SEQUENCE</scope>
    <source>
        <strain evidence="1">PRO33</strain>
    </source>
</reference>
<proteinExistence type="predicted"/>